<dbReference type="Gene3D" id="3.10.660.10">
    <property type="entry name" value="DPH Zinc finger"/>
    <property type="match status" value="1"/>
</dbReference>
<proteinExistence type="inferred from homology"/>
<evidence type="ECO:0000313" key="12">
    <source>
        <dbReference type="EMBL" id="WWC70139.1"/>
    </source>
</evidence>
<feature type="compositionally biased region" description="Acidic residues" evidence="9">
    <location>
        <begin position="69"/>
        <end position="79"/>
    </location>
</feature>
<reference evidence="12" key="2">
    <citation type="submission" date="2013-07" db="EMBL/GenBank/DDBJ databases">
        <authorList>
            <consortium name="The Broad Institute Genome Sequencing Platform"/>
            <person name="Cuomo C."/>
            <person name="Litvintseva A."/>
            <person name="Chen Y."/>
            <person name="Heitman J."/>
            <person name="Sun S."/>
            <person name="Springer D."/>
            <person name="Dromer F."/>
            <person name="Young S.K."/>
            <person name="Zeng Q."/>
            <person name="Gargeya S."/>
            <person name="Fitzgerald M."/>
            <person name="Abouelleil A."/>
            <person name="Alvarado L."/>
            <person name="Berlin A.M."/>
            <person name="Chapman S.B."/>
            <person name="Dewar J."/>
            <person name="Goldberg J."/>
            <person name="Griggs A."/>
            <person name="Gujja S."/>
            <person name="Hansen M."/>
            <person name="Howarth C."/>
            <person name="Imamovic A."/>
            <person name="Larimer J."/>
            <person name="McCowan C."/>
            <person name="Murphy C."/>
            <person name="Pearson M."/>
            <person name="Priest M."/>
            <person name="Roberts A."/>
            <person name="Saif S."/>
            <person name="Shea T."/>
            <person name="Sykes S."/>
            <person name="Wortman J."/>
            <person name="Nusbaum C."/>
            <person name="Birren B."/>
        </authorList>
    </citation>
    <scope>NUCLEOTIDE SEQUENCE</scope>
    <source>
        <strain evidence="12">CBS 10737</strain>
    </source>
</reference>
<feature type="domain" description="DPH-type MB" evidence="10">
    <location>
        <begin position="4"/>
        <end position="60"/>
    </location>
</feature>
<comment type="pathway">
    <text evidence="1">Protein modification; peptidyl-diphthamide biosynthesis.</text>
</comment>
<organism evidence="11">
    <name type="scientific">Kwoniella pini CBS 10737</name>
    <dbReference type="NCBI Taxonomy" id="1296096"/>
    <lineage>
        <taxon>Eukaryota</taxon>
        <taxon>Fungi</taxon>
        <taxon>Dikarya</taxon>
        <taxon>Basidiomycota</taxon>
        <taxon>Agaricomycotina</taxon>
        <taxon>Tremellomycetes</taxon>
        <taxon>Tremellales</taxon>
        <taxon>Cryptococcaceae</taxon>
        <taxon>Kwoniella</taxon>
    </lineage>
</organism>
<comment type="similarity">
    <text evidence="4">Belongs to the DPH3 family.</text>
</comment>
<protein>
    <recommendedName>
        <fullName evidence="7">Diphthamide biosynthesis protein 3</fullName>
    </recommendedName>
</protein>
<dbReference type="InterPro" id="IPR044248">
    <property type="entry name" value="DPH3/4-like"/>
</dbReference>
<dbReference type="EMBL" id="CP144523">
    <property type="protein sequence ID" value="WWC70139.1"/>
    <property type="molecule type" value="Genomic_DNA"/>
</dbReference>
<evidence type="ECO:0000256" key="9">
    <source>
        <dbReference type="SAM" id="MobiDB-lite"/>
    </source>
</evidence>
<dbReference type="RefSeq" id="XP_019011029.1">
    <property type="nucleotide sequence ID" value="XM_019156071.1"/>
</dbReference>
<evidence type="ECO:0000256" key="3">
    <source>
        <dbReference type="ARBA" id="ARBA00023004"/>
    </source>
</evidence>
<feature type="compositionally biased region" description="Basic and acidic residues" evidence="9">
    <location>
        <begin position="121"/>
        <end position="140"/>
    </location>
</feature>
<dbReference type="AlphaFoldDB" id="A0A1B9I2M5"/>
<dbReference type="InterPro" id="IPR007872">
    <property type="entry name" value="DPH_MB_dom"/>
</dbReference>
<dbReference type="OrthoDB" id="66964at2759"/>
<dbReference type="SUPFAM" id="SSF144217">
    <property type="entry name" value="CSL zinc finger"/>
    <property type="match status" value="1"/>
</dbReference>
<dbReference type="GO" id="GO:0017183">
    <property type="term" value="P:protein histidyl modification to diphthamide"/>
    <property type="evidence" value="ECO:0007669"/>
    <property type="project" value="UniProtKB-UniPathway"/>
</dbReference>
<evidence type="ECO:0000256" key="7">
    <source>
        <dbReference type="ARBA" id="ARBA00041070"/>
    </source>
</evidence>
<feature type="compositionally biased region" description="Low complexity" evidence="9">
    <location>
        <begin position="80"/>
        <end position="92"/>
    </location>
</feature>
<comment type="catalytic activity">
    <reaction evidence="6">
        <text>[3Fe-4S](1+)-[protein] + Fe(2+)-[Dph3] = [3Fe-4S](0)-[protein] + Fe(3+)-[Dph3]</text>
        <dbReference type="Rhea" id="RHEA:71235"/>
        <dbReference type="Rhea" id="RHEA-COMP:17996"/>
        <dbReference type="Rhea" id="RHEA-COMP:17997"/>
        <dbReference type="Rhea" id="RHEA-COMP:18002"/>
        <dbReference type="Rhea" id="RHEA-COMP:18003"/>
        <dbReference type="ChEBI" id="CHEBI:29033"/>
        <dbReference type="ChEBI" id="CHEBI:29034"/>
        <dbReference type="ChEBI" id="CHEBI:33751"/>
        <dbReference type="ChEBI" id="CHEBI:47402"/>
        <dbReference type="ChEBI" id="CHEBI:83228"/>
    </reaction>
</comment>
<dbReference type="UniPathway" id="UPA00559"/>
<feature type="compositionally biased region" description="Basic and acidic residues" evidence="9">
    <location>
        <begin position="96"/>
        <end position="114"/>
    </location>
</feature>
<comment type="subunit">
    <text evidence="5">Component of the 2-(3-amino-3-carboxypropyl)histidine synthase complex composed of DPH1, DPH2, DPH3 and a NADH-dependent reductase, predominantly CBR1.</text>
</comment>
<evidence type="ECO:0000256" key="8">
    <source>
        <dbReference type="ARBA" id="ARBA00048125"/>
    </source>
</evidence>
<evidence type="ECO:0000313" key="13">
    <source>
        <dbReference type="Proteomes" id="UP000094020"/>
    </source>
</evidence>
<accession>A0A1B9I2M5</accession>
<evidence type="ECO:0000313" key="11">
    <source>
        <dbReference type="EMBL" id="OCF49810.1"/>
    </source>
</evidence>
<keyword evidence="2" id="KW-0479">Metal-binding</keyword>
<dbReference type="PROSITE" id="PS51074">
    <property type="entry name" value="DPH_MB"/>
    <property type="match status" value="1"/>
</dbReference>
<dbReference type="FunFam" id="3.10.660.10:FF:000001">
    <property type="entry name" value="Diphthamide biosynthesis 3"/>
    <property type="match status" value="1"/>
</dbReference>
<dbReference type="Proteomes" id="UP000094020">
    <property type="component" value="Chromosome 5"/>
</dbReference>
<dbReference type="EMBL" id="KI894011">
    <property type="protein sequence ID" value="OCF49810.1"/>
    <property type="molecule type" value="Genomic_DNA"/>
</dbReference>
<gene>
    <name evidence="11" type="ORF">I206_04337</name>
    <name evidence="12" type="ORF">I206_104086</name>
</gene>
<dbReference type="PANTHER" id="PTHR21454">
    <property type="entry name" value="DPH3 HOMOLOG-RELATED"/>
    <property type="match status" value="1"/>
</dbReference>
<feature type="region of interest" description="Disordered" evidence="9">
    <location>
        <begin position="69"/>
        <end position="140"/>
    </location>
</feature>
<evidence type="ECO:0000256" key="2">
    <source>
        <dbReference type="ARBA" id="ARBA00022723"/>
    </source>
</evidence>
<dbReference type="InterPro" id="IPR036671">
    <property type="entry name" value="DPH_MB_sf"/>
</dbReference>
<dbReference type="KEGG" id="kpin:30172706"/>
<reference evidence="12" key="4">
    <citation type="submission" date="2024-02" db="EMBL/GenBank/DDBJ databases">
        <title>Comparative genomics of Cryptococcus and Kwoniella reveals pathogenesis evolution and contrasting modes of karyotype evolution via chromosome fusion or intercentromeric recombination.</title>
        <authorList>
            <person name="Coelho M.A."/>
            <person name="David-Palma M."/>
            <person name="Shea T."/>
            <person name="Bowers K."/>
            <person name="McGinley-Smith S."/>
            <person name="Mohammad A.W."/>
            <person name="Gnirke A."/>
            <person name="Yurkov A.M."/>
            <person name="Nowrousian M."/>
            <person name="Sun S."/>
            <person name="Cuomo C.A."/>
            <person name="Heitman J."/>
        </authorList>
    </citation>
    <scope>NUCLEOTIDE SEQUENCE</scope>
    <source>
        <strain evidence="12">CBS 10737</strain>
    </source>
</reference>
<reference evidence="11" key="1">
    <citation type="submission" date="2013-07" db="EMBL/GenBank/DDBJ databases">
        <title>The Genome Sequence of Cryptococcus pinus CBS10737.</title>
        <authorList>
            <consortium name="The Broad Institute Genome Sequencing Platform"/>
            <person name="Cuomo C."/>
            <person name="Litvintseva A."/>
            <person name="Chen Y."/>
            <person name="Heitman J."/>
            <person name="Sun S."/>
            <person name="Springer D."/>
            <person name="Dromer F."/>
            <person name="Young S.K."/>
            <person name="Zeng Q."/>
            <person name="Gargeya S."/>
            <person name="Fitzgerald M."/>
            <person name="Abouelleil A."/>
            <person name="Alvarado L."/>
            <person name="Berlin A.M."/>
            <person name="Chapman S.B."/>
            <person name="Dewar J."/>
            <person name="Goldberg J."/>
            <person name="Griggs A."/>
            <person name="Gujja S."/>
            <person name="Hansen M."/>
            <person name="Howarth C."/>
            <person name="Imamovic A."/>
            <person name="Larimer J."/>
            <person name="McCowan C."/>
            <person name="Murphy C."/>
            <person name="Pearson M."/>
            <person name="Priest M."/>
            <person name="Roberts A."/>
            <person name="Saif S."/>
            <person name="Shea T."/>
            <person name="Sykes S."/>
            <person name="Wortman J."/>
            <person name="Nusbaum C."/>
            <person name="Birren B."/>
        </authorList>
    </citation>
    <scope>NUCLEOTIDE SEQUENCE [LARGE SCALE GENOMIC DNA]</scope>
    <source>
        <strain evidence="11">CBS 10737</strain>
    </source>
</reference>
<keyword evidence="3" id="KW-0408">Iron</keyword>
<evidence type="ECO:0000256" key="6">
    <source>
        <dbReference type="ARBA" id="ARBA00036267"/>
    </source>
</evidence>
<sequence>MPNYYDELEIEDFAWDPVAKLFHYPCPCGDRFEISKGQLRDGEEIAICPSCSLIVRVVYDYLDWEDYVTSDEEEDDAESLETPPTETSNEEPAVVDNKEDSKGEDSRQQGKEEKADEADPDIIKVLDRLDLKDNKQEGTK</sequence>
<dbReference type="GeneID" id="30172706"/>
<evidence type="ECO:0000256" key="1">
    <source>
        <dbReference type="ARBA" id="ARBA00005156"/>
    </source>
</evidence>
<dbReference type="PANTHER" id="PTHR21454:SF31">
    <property type="entry name" value="DIPHTHAMIDE BIOSYNTHESIS PROTEIN 3"/>
    <property type="match status" value="1"/>
</dbReference>
<reference evidence="11" key="3">
    <citation type="submission" date="2016-07" db="EMBL/GenBank/DDBJ databases">
        <title>Evolution of pathogenesis and genome organization in the Tremellales.</title>
        <authorList>
            <person name="Cuomo C."/>
            <person name="Litvintseva A."/>
            <person name="Heitman J."/>
            <person name="Chen Y."/>
            <person name="Sun S."/>
            <person name="Springer D."/>
            <person name="Dromer F."/>
            <person name="Young S."/>
            <person name="Zeng Q."/>
            <person name="Chapman S."/>
            <person name="Gujja S."/>
            <person name="Saif S."/>
            <person name="Birren B."/>
        </authorList>
    </citation>
    <scope>NUCLEOTIDE SEQUENCE</scope>
    <source>
        <strain evidence="11">CBS 10737</strain>
    </source>
</reference>
<dbReference type="STRING" id="1296096.A0A1B9I2M5"/>
<comment type="catalytic activity">
    <reaction evidence="8">
        <text>2 [3Fe-4S](0)-[protein] + 2 Fe(2+)-[Dph3] + NADH = 2 [4Fe-4S](1+)-[protein] + 2 [Dph3] + NAD(+) + H(+)</text>
        <dbReference type="Rhea" id="RHEA:71239"/>
        <dbReference type="Rhea" id="RHEA-COMP:17997"/>
        <dbReference type="Rhea" id="RHEA-COMP:17998"/>
        <dbReference type="Rhea" id="RHEA-COMP:18001"/>
        <dbReference type="Rhea" id="RHEA-COMP:18002"/>
        <dbReference type="ChEBI" id="CHEBI:15378"/>
        <dbReference type="ChEBI" id="CHEBI:29033"/>
        <dbReference type="ChEBI" id="CHEBI:33723"/>
        <dbReference type="ChEBI" id="CHEBI:47402"/>
        <dbReference type="ChEBI" id="CHEBI:57540"/>
        <dbReference type="ChEBI" id="CHEBI:57945"/>
        <dbReference type="ChEBI" id="CHEBI:83228"/>
    </reaction>
</comment>
<dbReference type="GO" id="GO:0046872">
    <property type="term" value="F:metal ion binding"/>
    <property type="evidence" value="ECO:0007669"/>
    <property type="project" value="UniProtKB-KW"/>
</dbReference>
<keyword evidence="13" id="KW-1185">Reference proteome</keyword>
<evidence type="ECO:0000256" key="5">
    <source>
        <dbReference type="ARBA" id="ARBA00034128"/>
    </source>
</evidence>
<evidence type="ECO:0000256" key="4">
    <source>
        <dbReference type="ARBA" id="ARBA00024032"/>
    </source>
</evidence>
<dbReference type="Pfam" id="PF05207">
    <property type="entry name" value="Zn_ribbon_CSL"/>
    <property type="match status" value="1"/>
</dbReference>
<evidence type="ECO:0000259" key="10">
    <source>
        <dbReference type="PROSITE" id="PS51074"/>
    </source>
</evidence>
<name>A0A1B9I2M5_9TREE</name>